<keyword evidence="5" id="KW-1185">Reference proteome</keyword>
<feature type="compositionally biased region" description="Pro residues" evidence="1">
    <location>
        <begin position="406"/>
        <end position="434"/>
    </location>
</feature>
<feature type="region of interest" description="Disordered" evidence="1">
    <location>
        <begin position="371"/>
        <end position="465"/>
    </location>
</feature>
<evidence type="ECO:0000256" key="1">
    <source>
        <dbReference type="SAM" id="MobiDB-lite"/>
    </source>
</evidence>
<feature type="domain" description="LysM" evidence="3">
    <location>
        <begin position="115"/>
        <end position="159"/>
    </location>
</feature>
<dbReference type="PANTHER" id="PTHR33734:SF22">
    <property type="entry name" value="MEMBRANE-BOUND LYTIC MUREIN TRANSGLYCOSYLASE D"/>
    <property type="match status" value="1"/>
</dbReference>
<feature type="region of interest" description="Disordered" evidence="1">
    <location>
        <begin position="227"/>
        <end position="275"/>
    </location>
</feature>
<dbReference type="EMBL" id="QFYS01000014">
    <property type="protein sequence ID" value="RAK62046.1"/>
    <property type="molecule type" value="Genomic_DNA"/>
</dbReference>
<gene>
    <name evidence="4" type="ORF">DJ019_20225</name>
</gene>
<dbReference type="PROSITE" id="PS51257">
    <property type="entry name" value="PROKAR_LIPOPROTEIN"/>
    <property type="match status" value="1"/>
</dbReference>
<dbReference type="SUPFAM" id="SSF51261">
    <property type="entry name" value="Duplicated hybrid motif"/>
    <property type="match status" value="1"/>
</dbReference>
<evidence type="ECO:0000256" key="2">
    <source>
        <dbReference type="SAM" id="SignalP"/>
    </source>
</evidence>
<feature type="chain" id="PRO_5016357478" evidence="2">
    <location>
        <begin position="23"/>
        <end position="605"/>
    </location>
</feature>
<dbReference type="InterPro" id="IPR016047">
    <property type="entry name" value="M23ase_b-sheet_dom"/>
</dbReference>
<feature type="domain" description="LysM" evidence="3">
    <location>
        <begin position="339"/>
        <end position="383"/>
    </location>
</feature>
<feature type="region of interest" description="Disordered" evidence="1">
    <location>
        <begin position="150"/>
        <end position="186"/>
    </location>
</feature>
<feature type="domain" description="LysM" evidence="3">
    <location>
        <begin position="185"/>
        <end position="228"/>
    </location>
</feature>
<dbReference type="Pfam" id="PF01476">
    <property type="entry name" value="LysM"/>
    <property type="match status" value="4"/>
</dbReference>
<evidence type="ECO:0000259" key="3">
    <source>
        <dbReference type="PROSITE" id="PS51782"/>
    </source>
</evidence>
<dbReference type="RefSeq" id="WP_111278623.1">
    <property type="nucleotide sequence ID" value="NZ_QFYS01000014.1"/>
</dbReference>
<proteinExistence type="predicted"/>
<feature type="compositionally biased region" description="Low complexity" evidence="1">
    <location>
        <begin position="85"/>
        <end position="105"/>
    </location>
</feature>
<feature type="domain" description="LysM" evidence="3">
    <location>
        <begin position="289"/>
        <end position="333"/>
    </location>
</feature>
<evidence type="ECO:0000313" key="5">
    <source>
        <dbReference type="Proteomes" id="UP000249524"/>
    </source>
</evidence>
<organism evidence="4 5">
    <name type="scientific">Phenylobacterium kunshanense</name>
    <dbReference type="NCBI Taxonomy" id="1445034"/>
    <lineage>
        <taxon>Bacteria</taxon>
        <taxon>Pseudomonadati</taxon>
        <taxon>Pseudomonadota</taxon>
        <taxon>Alphaproteobacteria</taxon>
        <taxon>Caulobacterales</taxon>
        <taxon>Caulobacteraceae</taxon>
        <taxon>Phenylobacterium</taxon>
    </lineage>
</organism>
<dbReference type="InterPro" id="IPR011055">
    <property type="entry name" value="Dup_hybrid_motif"/>
</dbReference>
<feature type="region of interest" description="Disordered" evidence="1">
    <location>
        <begin position="77"/>
        <end position="115"/>
    </location>
</feature>
<dbReference type="GO" id="GO:0008932">
    <property type="term" value="F:lytic endotransglycosylase activity"/>
    <property type="evidence" value="ECO:0007669"/>
    <property type="project" value="TreeGrafter"/>
</dbReference>
<reference evidence="4 5" key="1">
    <citation type="submission" date="2018-05" db="EMBL/GenBank/DDBJ databases">
        <authorList>
            <person name="Lanie J.A."/>
            <person name="Ng W.-L."/>
            <person name="Kazmierczak K.M."/>
            <person name="Andrzejewski T.M."/>
            <person name="Davidsen T.M."/>
            <person name="Wayne K.J."/>
            <person name="Tettelin H."/>
            <person name="Glass J.I."/>
            <person name="Rusch D."/>
            <person name="Podicherti R."/>
            <person name="Tsui H.-C.T."/>
            <person name="Winkler M.E."/>
        </authorList>
    </citation>
    <scope>NUCLEOTIDE SEQUENCE [LARGE SCALE GENOMIC DNA]</scope>
    <source>
        <strain evidence="4 5">BUT-10</strain>
    </source>
</reference>
<sequence length="605" mass="62852">MPPHFERTALILLAGTALTACASPQYPITAPLVQLPPPAAAPASSPSPTPQMAAAPEAPAVAAPIAPVETATLAPLAPARPAPSMPDAAATTPPTAMTPPAVDAATRSRSRGPAATYTVKKGDTLAKIADKLGTDIQDLAKANGLKSPYRINPGQVLKNPKAPAPARRTTSRAERAEDGAGEGGRTYTVQAGDTLFGIAMKFGTTVDALREANGISGSGLMRGRTLKIPGGGADAAPASDAPETVPGPKASSTRAEPAPEAAPAEPSDSRTVTTRQVTGRVVDISVPGQAYKVKSGDNLERIARRLDSDVEELAKINKLKKPYRLQPGQTIRGPGSSAKGYVVGRGDTLALIARRFDVTVEELRAANGLRRGASVAPGRRLKLPSGYRDKGPIVTRSTAPAERPEAPAPKPPSSFDTPPPAGQRLPPPRSAPRPPEVEGSRLPSRPQPYQPSGPIPGAPVASPPVSDAQIMEMGRGRFAWPIRGELISSYGARGPGQRNDGVNIRANAGDPVRASAAGDVVYAGDQVPGFGNLVLIKHADGWVTAYGHLGRVNVRMQQRVEQGQEIGQAGSSGGVSEPQLHFEVRYAPTPQERARPVDPALVLPR</sequence>
<dbReference type="InterPro" id="IPR036779">
    <property type="entry name" value="LysM_dom_sf"/>
</dbReference>
<dbReference type="InterPro" id="IPR018392">
    <property type="entry name" value="LysM"/>
</dbReference>
<dbReference type="SMART" id="SM00257">
    <property type="entry name" value="LysM"/>
    <property type="match status" value="4"/>
</dbReference>
<keyword evidence="2" id="KW-0732">Signal</keyword>
<dbReference type="PANTHER" id="PTHR33734">
    <property type="entry name" value="LYSM DOMAIN-CONTAINING GPI-ANCHORED PROTEIN 2"/>
    <property type="match status" value="1"/>
</dbReference>
<feature type="region of interest" description="Disordered" evidence="1">
    <location>
        <begin position="38"/>
        <end position="58"/>
    </location>
</feature>
<accession>A0A328B7Z7</accession>
<dbReference type="AlphaFoldDB" id="A0A328B7Z7"/>
<feature type="compositionally biased region" description="Pro residues" evidence="1">
    <location>
        <begin position="38"/>
        <end position="49"/>
    </location>
</feature>
<feature type="compositionally biased region" description="Pro residues" evidence="1">
    <location>
        <begin position="445"/>
        <end position="457"/>
    </location>
</feature>
<protein>
    <submittedName>
        <fullName evidence="4">Peptidase M24</fullName>
    </submittedName>
</protein>
<dbReference type="Proteomes" id="UP000249524">
    <property type="component" value="Unassembled WGS sequence"/>
</dbReference>
<comment type="caution">
    <text evidence="4">The sequence shown here is derived from an EMBL/GenBank/DDBJ whole genome shotgun (WGS) entry which is preliminary data.</text>
</comment>
<dbReference type="PROSITE" id="PS51782">
    <property type="entry name" value="LYSM"/>
    <property type="match status" value="4"/>
</dbReference>
<feature type="signal peptide" evidence="2">
    <location>
        <begin position="1"/>
        <end position="22"/>
    </location>
</feature>
<dbReference type="SUPFAM" id="SSF54106">
    <property type="entry name" value="LysM domain"/>
    <property type="match status" value="4"/>
</dbReference>
<dbReference type="OrthoDB" id="9795421at2"/>
<dbReference type="Pfam" id="PF01551">
    <property type="entry name" value="Peptidase_M23"/>
    <property type="match status" value="1"/>
</dbReference>
<dbReference type="Gene3D" id="2.70.70.10">
    <property type="entry name" value="Glucose Permease (Domain IIA)"/>
    <property type="match status" value="1"/>
</dbReference>
<evidence type="ECO:0000313" key="4">
    <source>
        <dbReference type="EMBL" id="RAK62046.1"/>
    </source>
</evidence>
<dbReference type="CDD" id="cd12797">
    <property type="entry name" value="M23_peptidase"/>
    <property type="match status" value="1"/>
</dbReference>
<name>A0A328B7Z7_9CAUL</name>
<feature type="compositionally biased region" description="Low complexity" evidence="1">
    <location>
        <begin position="255"/>
        <end position="275"/>
    </location>
</feature>
<feature type="region of interest" description="Disordered" evidence="1">
    <location>
        <begin position="567"/>
        <end position="605"/>
    </location>
</feature>
<dbReference type="CDD" id="cd00118">
    <property type="entry name" value="LysM"/>
    <property type="match status" value="4"/>
</dbReference>
<dbReference type="Gene3D" id="3.10.350.10">
    <property type="entry name" value="LysM domain"/>
    <property type="match status" value="4"/>
</dbReference>